<keyword evidence="4" id="KW-1185">Reference proteome</keyword>
<feature type="coiled-coil region" evidence="1">
    <location>
        <begin position="64"/>
        <end position="91"/>
    </location>
</feature>
<dbReference type="OrthoDB" id="2654423at2759"/>
<dbReference type="Proteomes" id="UP001140091">
    <property type="component" value="Unassembled WGS sequence"/>
</dbReference>
<dbReference type="EMBL" id="JANBPK010000226">
    <property type="protein sequence ID" value="KAJ2935983.1"/>
    <property type="molecule type" value="Genomic_DNA"/>
</dbReference>
<name>A0A9W8JLG7_9AGAR</name>
<evidence type="ECO:0000313" key="4">
    <source>
        <dbReference type="Proteomes" id="UP001140091"/>
    </source>
</evidence>
<feature type="non-terminal residue" evidence="3">
    <location>
        <position position="1"/>
    </location>
</feature>
<reference evidence="3" key="1">
    <citation type="submission" date="2022-06" db="EMBL/GenBank/DDBJ databases">
        <title>Genome Sequence of Candolleomyces eurysporus.</title>
        <authorList>
            <person name="Buettner E."/>
        </authorList>
    </citation>
    <scope>NUCLEOTIDE SEQUENCE</scope>
    <source>
        <strain evidence="3">VTCC 930004</strain>
    </source>
</reference>
<accession>A0A9W8JLG7</accession>
<evidence type="ECO:0000256" key="1">
    <source>
        <dbReference type="SAM" id="Coils"/>
    </source>
</evidence>
<organism evidence="3 4">
    <name type="scientific">Candolleomyces eurysporus</name>
    <dbReference type="NCBI Taxonomy" id="2828524"/>
    <lineage>
        <taxon>Eukaryota</taxon>
        <taxon>Fungi</taxon>
        <taxon>Dikarya</taxon>
        <taxon>Basidiomycota</taxon>
        <taxon>Agaricomycotina</taxon>
        <taxon>Agaricomycetes</taxon>
        <taxon>Agaricomycetidae</taxon>
        <taxon>Agaricales</taxon>
        <taxon>Agaricineae</taxon>
        <taxon>Psathyrellaceae</taxon>
        <taxon>Candolleomyces</taxon>
    </lineage>
</organism>
<evidence type="ECO:0000256" key="2">
    <source>
        <dbReference type="SAM" id="MobiDB-lite"/>
    </source>
</evidence>
<evidence type="ECO:0000313" key="3">
    <source>
        <dbReference type="EMBL" id="KAJ2935983.1"/>
    </source>
</evidence>
<gene>
    <name evidence="3" type="ORF">H1R20_g1111</name>
</gene>
<sequence length="200" mass="23558">MGRPQIHHTLEEKKAANRLKSKKHYERNRDIILRQRRRIARQKRKSEKNDKIAQSMGEEEVVPLERSKSKLDIIKDQVQRISQRFERALAERSTAGYLSLVCVGFEIHYEEGYVTRAKDFIMEKEVEFRKIRCALEKYQGMVEEIAGFSEEWKEIEGTVARVREVVRWLDSVLCTAMVDPADLVNRFRAKQLEFQTGSEV</sequence>
<comment type="caution">
    <text evidence="3">The sequence shown here is derived from an EMBL/GenBank/DDBJ whole genome shotgun (WGS) entry which is preliminary data.</text>
</comment>
<dbReference type="AlphaFoldDB" id="A0A9W8JLG7"/>
<proteinExistence type="predicted"/>
<keyword evidence="1" id="KW-0175">Coiled coil</keyword>
<feature type="region of interest" description="Disordered" evidence="2">
    <location>
        <begin position="1"/>
        <end position="21"/>
    </location>
</feature>
<protein>
    <submittedName>
        <fullName evidence="3">Uncharacterized protein</fullName>
    </submittedName>
</protein>